<evidence type="ECO:0000313" key="2">
    <source>
        <dbReference type="EMBL" id="KAK3797278.1"/>
    </source>
</evidence>
<name>A0AAE1E8Y6_9GAST</name>
<proteinExistence type="predicted"/>
<reference evidence="2" key="1">
    <citation type="journal article" date="2023" name="G3 (Bethesda)">
        <title>A reference genome for the long-term kleptoplast-retaining sea slug Elysia crispata morphotype clarki.</title>
        <authorList>
            <person name="Eastman K.E."/>
            <person name="Pendleton A.L."/>
            <person name="Shaikh M.A."/>
            <person name="Suttiyut T."/>
            <person name="Ogas R."/>
            <person name="Tomko P."/>
            <person name="Gavelis G."/>
            <person name="Widhalm J.R."/>
            <person name="Wisecaver J.H."/>
        </authorList>
    </citation>
    <scope>NUCLEOTIDE SEQUENCE</scope>
    <source>
        <strain evidence="2">ECLA1</strain>
    </source>
</reference>
<gene>
    <name evidence="2" type="ORF">RRG08_019650</name>
</gene>
<protein>
    <submittedName>
        <fullName evidence="2">Uncharacterized protein</fullName>
    </submittedName>
</protein>
<feature type="region of interest" description="Disordered" evidence="1">
    <location>
        <begin position="194"/>
        <end position="214"/>
    </location>
</feature>
<organism evidence="2 3">
    <name type="scientific">Elysia crispata</name>
    <name type="common">lettuce slug</name>
    <dbReference type="NCBI Taxonomy" id="231223"/>
    <lineage>
        <taxon>Eukaryota</taxon>
        <taxon>Metazoa</taxon>
        <taxon>Spiralia</taxon>
        <taxon>Lophotrochozoa</taxon>
        <taxon>Mollusca</taxon>
        <taxon>Gastropoda</taxon>
        <taxon>Heterobranchia</taxon>
        <taxon>Euthyneura</taxon>
        <taxon>Panpulmonata</taxon>
        <taxon>Sacoglossa</taxon>
        <taxon>Placobranchoidea</taxon>
        <taxon>Plakobranchidae</taxon>
        <taxon>Elysia</taxon>
    </lineage>
</organism>
<feature type="compositionally biased region" description="Basic and acidic residues" evidence="1">
    <location>
        <begin position="202"/>
        <end position="214"/>
    </location>
</feature>
<accession>A0AAE1E8Y6</accession>
<sequence>MPRPGARQPEPGHSSAECWEESRLASEPQRTPAWVLGGGHVLVLPFSTLGQCYTVRAESTKISEIRNVPYLEWEPGRSQMDLATSSSLLYCDEEVLHSDNITVLPMYGLTPSRPRLEISQHGEKRTTRLPYRTQRSMLCLGLSFNPSFNLSVISASHRVPVPLNLIPLVWTLEFSHQSPTCLVDRSCPNTLQKSALTESSEAGERRSGIDRGQAESKMVVTCEPECFYNYCEVIESLRRTVKPNIIGWRDFIVEKEFHTHVPIGKSFNTQNEMSKPPELQNQMHVDRSKTDGSSSHCLTSISQQQVIRFCLLGYTELTLTVMMKHLGASVNLQV</sequence>
<dbReference type="Proteomes" id="UP001283361">
    <property type="component" value="Unassembled WGS sequence"/>
</dbReference>
<keyword evidence="3" id="KW-1185">Reference proteome</keyword>
<comment type="caution">
    <text evidence="2">The sequence shown here is derived from an EMBL/GenBank/DDBJ whole genome shotgun (WGS) entry which is preliminary data.</text>
</comment>
<evidence type="ECO:0000256" key="1">
    <source>
        <dbReference type="SAM" id="MobiDB-lite"/>
    </source>
</evidence>
<evidence type="ECO:0000313" key="3">
    <source>
        <dbReference type="Proteomes" id="UP001283361"/>
    </source>
</evidence>
<dbReference type="AlphaFoldDB" id="A0AAE1E8Y6"/>
<dbReference type="EMBL" id="JAWDGP010000783">
    <property type="protein sequence ID" value="KAK3797278.1"/>
    <property type="molecule type" value="Genomic_DNA"/>
</dbReference>